<keyword evidence="1" id="KW-0472">Membrane</keyword>
<keyword evidence="1" id="KW-1133">Transmembrane helix</keyword>
<feature type="transmembrane region" description="Helical" evidence="1">
    <location>
        <begin position="26"/>
        <end position="53"/>
    </location>
</feature>
<keyword evidence="1" id="KW-0812">Transmembrane</keyword>
<gene>
    <name evidence="2" type="ORF">SDC9_34169</name>
</gene>
<name>A0A644VBK9_9ZZZZ</name>
<accession>A0A644VBK9</accession>
<reference evidence="2" key="1">
    <citation type="submission" date="2019-08" db="EMBL/GenBank/DDBJ databases">
        <authorList>
            <person name="Kucharzyk K."/>
            <person name="Murdoch R.W."/>
            <person name="Higgins S."/>
            <person name="Loffler F."/>
        </authorList>
    </citation>
    <scope>NUCLEOTIDE SEQUENCE</scope>
</reference>
<feature type="transmembrane region" description="Helical" evidence="1">
    <location>
        <begin position="65"/>
        <end position="83"/>
    </location>
</feature>
<organism evidence="2">
    <name type="scientific">bioreactor metagenome</name>
    <dbReference type="NCBI Taxonomy" id="1076179"/>
    <lineage>
        <taxon>unclassified sequences</taxon>
        <taxon>metagenomes</taxon>
        <taxon>ecological metagenomes</taxon>
    </lineage>
</organism>
<evidence type="ECO:0000313" key="2">
    <source>
        <dbReference type="EMBL" id="MPL88153.1"/>
    </source>
</evidence>
<dbReference type="EMBL" id="VSSQ01000251">
    <property type="protein sequence ID" value="MPL88153.1"/>
    <property type="molecule type" value="Genomic_DNA"/>
</dbReference>
<proteinExistence type="predicted"/>
<evidence type="ECO:0000256" key="1">
    <source>
        <dbReference type="SAM" id="Phobius"/>
    </source>
</evidence>
<dbReference type="AlphaFoldDB" id="A0A644VBK9"/>
<comment type="caution">
    <text evidence="2">The sequence shown here is derived from an EMBL/GenBank/DDBJ whole genome shotgun (WGS) entry which is preliminary data.</text>
</comment>
<feature type="transmembrane region" description="Helical" evidence="1">
    <location>
        <begin position="104"/>
        <end position="123"/>
    </location>
</feature>
<sequence>MLYKYLFYSVSYIVKKYDRLWRVGDVYFISGAFFVGIIIAAKILSLLDIFGFLIYKPLIWQNYKILAFLPLTFGILSCIYFAYKRRCDKIYTEIENMDKNRKRKYKIINIIHVILVLSIYFMLGDIGRELNVHDGPAYTEYLIRVLGIKYE</sequence>
<protein>
    <submittedName>
        <fullName evidence="2">Uncharacterized protein</fullName>
    </submittedName>
</protein>